<sequence>MSGWCERSRIVLPFLRIASFALLASVCAPGWSADAPPTTGPHQDTDSGRSVDTDLATLPLEVLMQETVSTATRLTQPISDAPAAVFVLTAKDIKDFEWRTLADALASLPGLYVSYDRDYAYLGGRGFQRPGDYNSRFLLLVDGVRLNDTVYDQAPIGTDFPVDMDLVERIEYVPGPGSAVYGSNALFGIVNVITRTGESLRGAEVAVAAGSFGEKRARASYGWHGSNGADLVLSASAYERRGQDLYYPEFDTPDQNNGVAQGLDYDRAQSFLAKFADGDFGLSMGYGNRTKGVPNAPYGALFNSPSNTTDTHSFINGSFHHAVSDGLQLAAAVYWGRYDYRTPSLYAPGPVENIDGDHALWYGGDVHATITSIPGNRMVFGMDYTRDAERDQYNYNVDPYAVNLDDRHSSNREGVYAEDELQLPANFSLNAGLRYDKETVAGGNISPRLALAYKASPRDTFKFVYGLAYRAPNAYELYYAVAGVGGQLANPSLKAEHITTNEFIYEREIGASGRATLSLFHYDIRDLISETRDPSSGLYIFENLNRANADGAELSYEQKFAGGARIRASYSWQIARDSSSGAILQNSPRNLFKLNVVMPVYANAARIGTEIRCVSSRFANQGHAAGYCLGNVTVASSRLIRHADLSFSVYNVANARYTDPAGPGFVQDVIVQQSREFLVKMVYGF</sequence>
<evidence type="ECO:0000256" key="5">
    <source>
        <dbReference type="ARBA" id="ARBA00022692"/>
    </source>
</evidence>
<evidence type="ECO:0000259" key="15">
    <source>
        <dbReference type="Pfam" id="PF07715"/>
    </source>
</evidence>
<feature type="signal peptide" evidence="13">
    <location>
        <begin position="1"/>
        <end position="24"/>
    </location>
</feature>
<comment type="similarity">
    <text evidence="2 11 12">Belongs to the TonB-dependent receptor family.</text>
</comment>
<dbReference type="RefSeq" id="WP_115101089.1">
    <property type="nucleotide sequence ID" value="NZ_QHKS01000007.1"/>
</dbReference>
<evidence type="ECO:0000259" key="14">
    <source>
        <dbReference type="Pfam" id="PF00593"/>
    </source>
</evidence>
<dbReference type="GO" id="GO:0015344">
    <property type="term" value="F:siderophore uptake transmembrane transporter activity"/>
    <property type="evidence" value="ECO:0007669"/>
    <property type="project" value="TreeGrafter"/>
</dbReference>
<keyword evidence="5 11" id="KW-0812">Transmembrane</keyword>
<dbReference type="GO" id="GO:0009279">
    <property type="term" value="C:cell outer membrane"/>
    <property type="evidence" value="ECO:0007669"/>
    <property type="project" value="UniProtKB-SubCell"/>
</dbReference>
<evidence type="ECO:0000256" key="13">
    <source>
        <dbReference type="SAM" id="SignalP"/>
    </source>
</evidence>
<dbReference type="Proteomes" id="UP000254875">
    <property type="component" value="Unassembled WGS sequence"/>
</dbReference>
<accession>A0A370N9Y5</accession>
<keyword evidence="7 12" id="KW-0798">TonB box</keyword>
<dbReference type="PROSITE" id="PS52016">
    <property type="entry name" value="TONB_DEPENDENT_REC_3"/>
    <property type="match status" value="1"/>
</dbReference>
<comment type="subcellular location">
    <subcellularLocation>
        <location evidence="1 11">Cell outer membrane</location>
        <topology evidence="1 11">Multi-pass membrane protein</topology>
    </subcellularLocation>
</comment>
<evidence type="ECO:0000256" key="3">
    <source>
        <dbReference type="ARBA" id="ARBA00022448"/>
    </source>
</evidence>
<reference evidence="17" key="1">
    <citation type="submission" date="2018-05" db="EMBL/GenBank/DDBJ databases">
        <authorList>
            <person name="Feng T."/>
        </authorList>
    </citation>
    <scope>NUCLEOTIDE SEQUENCE [LARGE SCALE GENOMIC DNA]</scope>
    <source>
        <strain evidence="17">S27</strain>
    </source>
</reference>
<protein>
    <submittedName>
        <fullName evidence="16">TonB-dependent receptor</fullName>
    </submittedName>
</protein>
<proteinExistence type="inferred from homology"/>
<evidence type="ECO:0000313" key="17">
    <source>
        <dbReference type="Proteomes" id="UP000254875"/>
    </source>
</evidence>
<evidence type="ECO:0000256" key="9">
    <source>
        <dbReference type="ARBA" id="ARBA00023170"/>
    </source>
</evidence>
<evidence type="ECO:0000256" key="12">
    <source>
        <dbReference type="RuleBase" id="RU003357"/>
    </source>
</evidence>
<comment type="caution">
    <text evidence="16">The sequence shown here is derived from an EMBL/GenBank/DDBJ whole genome shotgun (WGS) entry which is preliminary data.</text>
</comment>
<dbReference type="InterPro" id="IPR036942">
    <property type="entry name" value="Beta-barrel_TonB_sf"/>
</dbReference>
<evidence type="ECO:0000256" key="1">
    <source>
        <dbReference type="ARBA" id="ARBA00004571"/>
    </source>
</evidence>
<keyword evidence="17" id="KW-1185">Reference proteome</keyword>
<dbReference type="Pfam" id="PF00593">
    <property type="entry name" value="TonB_dep_Rec_b-barrel"/>
    <property type="match status" value="1"/>
</dbReference>
<feature type="domain" description="TonB-dependent receptor plug" evidence="15">
    <location>
        <begin position="78"/>
        <end position="189"/>
    </location>
</feature>
<feature type="domain" description="TonB-dependent receptor-like beta-barrel" evidence="14">
    <location>
        <begin position="269"/>
        <end position="652"/>
    </location>
</feature>
<evidence type="ECO:0000256" key="2">
    <source>
        <dbReference type="ARBA" id="ARBA00009810"/>
    </source>
</evidence>
<gene>
    <name evidence="16" type="ORF">DLM46_12515</name>
</gene>
<keyword evidence="4 11" id="KW-1134">Transmembrane beta strand</keyword>
<dbReference type="AlphaFoldDB" id="A0A370N9Y5"/>
<dbReference type="PANTHER" id="PTHR30069:SF29">
    <property type="entry name" value="HEMOGLOBIN AND HEMOGLOBIN-HAPTOGLOBIN-BINDING PROTEIN 1-RELATED"/>
    <property type="match status" value="1"/>
</dbReference>
<dbReference type="PANTHER" id="PTHR30069">
    <property type="entry name" value="TONB-DEPENDENT OUTER MEMBRANE RECEPTOR"/>
    <property type="match status" value="1"/>
</dbReference>
<keyword evidence="10 11" id="KW-0998">Cell outer membrane</keyword>
<evidence type="ECO:0000256" key="10">
    <source>
        <dbReference type="ARBA" id="ARBA00023237"/>
    </source>
</evidence>
<dbReference type="EMBL" id="QHKS01000007">
    <property type="protein sequence ID" value="RDK02412.1"/>
    <property type="molecule type" value="Genomic_DNA"/>
</dbReference>
<evidence type="ECO:0000256" key="8">
    <source>
        <dbReference type="ARBA" id="ARBA00023136"/>
    </source>
</evidence>
<dbReference type="GO" id="GO:0044718">
    <property type="term" value="P:siderophore transmembrane transport"/>
    <property type="evidence" value="ECO:0007669"/>
    <property type="project" value="TreeGrafter"/>
</dbReference>
<keyword evidence="3 11" id="KW-0813">Transport</keyword>
<evidence type="ECO:0000256" key="7">
    <source>
        <dbReference type="ARBA" id="ARBA00023077"/>
    </source>
</evidence>
<dbReference type="Gene3D" id="2.170.130.10">
    <property type="entry name" value="TonB-dependent receptor, plug domain"/>
    <property type="match status" value="1"/>
</dbReference>
<keyword evidence="8 11" id="KW-0472">Membrane</keyword>
<organism evidence="16 17">
    <name type="scientific">Paraburkholderia lacunae</name>
    <dbReference type="NCBI Taxonomy" id="2211104"/>
    <lineage>
        <taxon>Bacteria</taxon>
        <taxon>Pseudomonadati</taxon>
        <taxon>Pseudomonadota</taxon>
        <taxon>Betaproteobacteria</taxon>
        <taxon>Burkholderiales</taxon>
        <taxon>Burkholderiaceae</taxon>
        <taxon>Paraburkholderia</taxon>
    </lineage>
</organism>
<evidence type="ECO:0000256" key="4">
    <source>
        <dbReference type="ARBA" id="ARBA00022452"/>
    </source>
</evidence>
<dbReference type="InterPro" id="IPR012910">
    <property type="entry name" value="Plug_dom"/>
</dbReference>
<dbReference type="InterPro" id="IPR037066">
    <property type="entry name" value="Plug_dom_sf"/>
</dbReference>
<evidence type="ECO:0000256" key="6">
    <source>
        <dbReference type="ARBA" id="ARBA00022729"/>
    </source>
</evidence>
<name>A0A370N9Y5_9BURK</name>
<keyword evidence="9 16" id="KW-0675">Receptor</keyword>
<keyword evidence="6 13" id="KW-0732">Signal</keyword>
<dbReference type="Pfam" id="PF07715">
    <property type="entry name" value="Plug"/>
    <property type="match status" value="1"/>
</dbReference>
<dbReference type="InterPro" id="IPR000531">
    <property type="entry name" value="Beta-barrel_TonB"/>
</dbReference>
<evidence type="ECO:0000256" key="11">
    <source>
        <dbReference type="PROSITE-ProRule" id="PRU01360"/>
    </source>
</evidence>
<dbReference type="InterPro" id="IPR039426">
    <property type="entry name" value="TonB-dep_rcpt-like"/>
</dbReference>
<dbReference type="OrthoDB" id="183532at2"/>
<feature type="chain" id="PRO_5016754456" evidence="13">
    <location>
        <begin position="25"/>
        <end position="685"/>
    </location>
</feature>
<dbReference type="Gene3D" id="2.40.170.20">
    <property type="entry name" value="TonB-dependent receptor, beta-barrel domain"/>
    <property type="match status" value="1"/>
</dbReference>
<evidence type="ECO:0000313" key="16">
    <source>
        <dbReference type="EMBL" id="RDK02412.1"/>
    </source>
</evidence>
<dbReference type="SUPFAM" id="SSF56935">
    <property type="entry name" value="Porins"/>
    <property type="match status" value="1"/>
</dbReference>